<protein>
    <submittedName>
        <fullName evidence="1">Uncharacterized protein</fullName>
    </submittedName>
</protein>
<dbReference type="Proteomes" id="UP000002634">
    <property type="component" value="Chromosome"/>
</dbReference>
<evidence type="ECO:0000313" key="2">
    <source>
        <dbReference type="Proteomes" id="UP000002634"/>
    </source>
</evidence>
<accession>A0AAU8P4N7</accession>
<evidence type="ECO:0000313" key="1">
    <source>
        <dbReference type="EMBL" id="ACY84111.1"/>
    </source>
</evidence>
<dbReference type="KEGG" id="etr:ETAE_1268"/>
<reference evidence="1 2" key="1">
    <citation type="journal article" date="2009" name="PLoS ONE">
        <title>Genome sequence of the versatile fish pathogen Edwardsiella tarda provides insights into its adaptation to broad host ranges and intracellular niches.</title>
        <authorList>
            <person name="Wang Q."/>
            <person name="Yang M."/>
            <person name="Xiao J."/>
            <person name="Wu H."/>
            <person name="Wang X."/>
            <person name="Lv Y."/>
            <person name="Xu L."/>
            <person name="Zheng H."/>
            <person name="Wang S."/>
            <person name="Zhao G."/>
            <person name="Liu Q."/>
            <person name="Zhang Y."/>
        </authorList>
    </citation>
    <scope>NUCLEOTIDE SEQUENCE [LARGE SCALE GENOMIC DNA]</scope>
    <source>
        <strain evidence="2">EIB202 / CCTCC M208068</strain>
    </source>
</reference>
<keyword evidence="2" id="KW-1185">Reference proteome</keyword>
<proteinExistence type="predicted"/>
<organism evidence="1 2">
    <name type="scientific">Edwardsiella piscicida</name>
    <dbReference type="NCBI Taxonomy" id="1263550"/>
    <lineage>
        <taxon>Bacteria</taxon>
        <taxon>Pseudomonadati</taxon>
        <taxon>Pseudomonadota</taxon>
        <taxon>Gammaproteobacteria</taxon>
        <taxon>Enterobacterales</taxon>
        <taxon>Hafniaceae</taxon>
        <taxon>Edwardsiella</taxon>
    </lineage>
</organism>
<dbReference type="EMBL" id="CP001135">
    <property type="protein sequence ID" value="ACY84111.1"/>
    <property type="molecule type" value="Genomic_DNA"/>
</dbReference>
<gene>
    <name evidence="1" type="ordered locus">ETAE_1268</name>
</gene>
<name>A0AAU8P4N7_EDWPI</name>
<sequence>MRATEMVFSQSNRLTGGDFPIMNNLFSYYERIRVGFILK</sequence>
<dbReference type="AlphaFoldDB" id="A0AAU8P4N7"/>